<feature type="region of interest" description="Disordered" evidence="2">
    <location>
        <begin position="257"/>
        <end position="277"/>
    </location>
</feature>
<organism evidence="3">
    <name type="scientific">Lepeophtheirus salmonis</name>
    <name type="common">Salmon louse</name>
    <name type="synonym">Caligus salmonis</name>
    <dbReference type="NCBI Taxonomy" id="72036"/>
    <lineage>
        <taxon>Eukaryota</taxon>
        <taxon>Metazoa</taxon>
        <taxon>Ecdysozoa</taxon>
        <taxon>Arthropoda</taxon>
        <taxon>Crustacea</taxon>
        <taxon>Multicrustacea</taxon>
        <taxon>Hexanauplia</taxon>
        <taxon>Copepoda</taxon>
        <taxon>Siphonostomatoida</taxon>
        <taxon>Caligidae</taxon>
        <taxon>Lepeophtheirus</taxon>
    </lineage>
</organism>
<feature type="compositionally biased region" description="Basic and acidic residues" evidence="2">
    <location>
        <begin position="570"/>
        <end position="597"/>
    </location>
</feature>
<dbReference type="EMBL" id="HACA01031853">
    <property type="protein sequence ID" value="CDW49214.1"/>
    <property type="molecule type" value="Transcribed_RNA"/>
</dbReference>
<dbReference type="Pfam" id="PF05760">
    <property type="entry name" value="IER"/>
    <property type="match status" value="1"/>
</dbReference>
<feature type="compositionally biased region" description="Low complexity" evidence="2">
    <location>
        <begin position="428"/>
        <end position="482"/>
    </location>
</feature>
<feature type="compositionally biased region" description="Low complexity" evidence="2">
    <location>
        <begin position="619"/>
        <end position="645"/>
    </location>
</feature>
<feature type="compositionally biased region" description="Polar residues" evidence="2">
    <location>
        <begin position="263"/>
        <end position="277"/>
    </location>
</feature>
<sequence>MQDYSNSMNSLSEVQRIIGLSLSKIQIGRNQRGGLPLHKNLLVATVLNKARDLYMQETMYMNYKMMTGQLNAAQMSCMAMHVPSAPSPLNHPNGMPASSDNSGGRLSQPPPPQQNLHPASSSMEPTERTGNAGMSSPYEEEASCSSSSNKSLSAQEPSLSGPLSHNNSLLTPPSSRAHPSPSDEGFIDEPDCDCDARNFSSESTRVPFQYCYQCAPFHPSNGRGPTLVPAAKPSIRHHHQSEEESLSGDGMVERLVNGAGECSSGSSHPVASNQQHHSNTNFTIYDMDSKATELRTTSTSNSSSSTTLSHSGLRKRRISDSNESLSRSLSGKRSRSNSGGGDESPDEYSSNNNCSSTVGSQFQLQTHSPQSGSSDSSSDEEVFHPAFRNGNHHAPSPASLTNGLAHQFHHPHSSSPQQHNLHHHIHHQAAAAAAASHHHFQSSSSSLLSSTLSSSAPSGSSSSVSISASQQSPTNNHSSSCNNPPPSMEIDQITSLVSIFSFGQQIMAAAAAASEASKRLQSHNNKSYSELEEDNENQEGEHHEEEATEERIRGEVSTSPKDPTEEEDNNTDHIHCASRSCEDEKSSSKHNNSKKEEADSDSESDTSSDSGHSSDDLEAASSPEESSSLSAANNNSPGSELSSKTSPPPTTNPGGCSAQEVSSVGKKDSTNCILPVATV</sequence>
<feature type="region of interest" description="Disordered" evidence="2">
    <location>
        <begin position="84"/>
        <end position="184"/>
    </location>
</feature>
<feature type="region of interest" description="Disordered" evidence="2">
    <location>
        <begin position="521"/>
        <end position="679"/>
    </location>
</feature>
<name>A0A0K2VFJ5_LEPSM</name>
<evidence type="ECO:0000256" key="1">
    <source>
        <dbReference type="ARBA" id="ARBA00006186"/>
    </source>
</evidence>
<feature type="compositionally biased region" description="Basic and acidic residues" evidence="2">
    <location>
        <begin position="539"/>
        <end position="554"/>
    </location>
</feature>
<feature type="compositionally biased region" description="Polar residues" evidence="2">
    <location>
        <begin position="114"/>
        <end position="134"/>
    </location>
</feature>
<dbReference type="OrthoDB" id="6358394at2759"/>
<proteinExistence type="inferred from homology"/>
<feature type="compositionally biased region" description="Polar residues" evidence="2">
    <location>
        <begin position="154"/>
        <end position="174"/>
    </location>
</feature>
<protein>
    <submittedName>
        <fullName evidence="3">Putative LOC101862095 [Aplysia californica]</fullName>
    </submittedName>
</protein>
<evidence type="ECO:0000313" key="3">
    <source>
        <dbReference type="EMBL" id="CDW49214.1"/>
    </source>
</evidence>
<feature type="compositionally biased region" description="Polar residues" evidence="2">
    <location>
        <begin position="96"/>
        <end position="105"/>
    </location>
</feature>
<reference evidence="3" key="1">
    <citation type="submission" date="2014-05" db="EMBL/GenBank/DDBJ databases">
        <authorList>
            <person name="Chronopoulou M."/>
        </authorList>
    </citation>
    <scope>NUCLEOTIDE SEQUENCE</scope>
    <source>
        <tissue evidence="3">Whole organism</tissue>
    </source>
</reference>
<feature type="compositionally biased region" description="Low complexity" evidence="2">
    <location>
        <begin position="296"/>
        <end position="311"/>
    </location>
</feature>
<feature type="compositionally biased region" description="Low complexity" evidence="2">
    <location>
        <begin position="143"/>
        <end position="153"/>
    </location>
</feature>
<dbReference type="PANTHER" id="PTHR15895">
    <property type="entry name" value="IMMEDIATE EARLY RESPONSE GENE"/>
    <property type="match status" value="1"/>
</dbReference>
<dbReference type="AlphaFoldDB" id="A0A0K2VFJ5"/>
<dbReference type="InterPro" id="IPR008653">
    <property type="entry name" value="IER"/>
</dbReference>
<feature type="compositionally biased region" description="Polar residues" evidence="2">
    <location>
        <begin position="347"/>
        <end position="367"/>
    </location>
</feature>
<feature type="region of interest" description="Disordered" evidence="2">
    <location>
        <begin position="293"/>
        <end position="489"/>
    </location>
</feature>
<comment type="similarity">
    <text evidence="1">Belongs to the IER family.</text>
</comment>
<accession>A0A0K2VFJ5</accession>
<evidence type="ECO:0000256" key="2">
    <source>
        <dbReference type="SAM" id="MobiDB-lite"/>
    </source>
</evidence>